<dbReference type="PANTHER" id="PTHR30319">
    <property type="entry name" value="PHENYLACETIC ACID REGULATOR-RELATED TRANSCRIPTIONAL REPRESSOR"/>
    <property type="match status" value="1"/>
</dbReference>
<dbReference type="InterPro" id="IPR036390">
    <property type="entry name" value="WH_DNA-bd_sf"/>
</dbReference>
<accession>A0ABU6NTM1</accession>
<comment type="caution">
    <text evidence="3">The sequence shown here is derived from an EMBL/GenBank/DDBJ whole genome shotgun (WGS) entry which is preliminary data.</text>
</comment>
<sequence>MTIEKQLLYLLSKVDTMDGKELLKIYEAMNYTPQTIRNLLSKLKKEKYIVSVDRSVYSISSSGRDVIHSFYRKKNYYMEKWNEKWYIVLMEIPETERKKRDTFRRNLIQLGFGHLYKSVYIHPWDISHIIINMIDSLEIESYVTMLASSEFILNKISSEGSSGTNKASEIWNLEKINTLYKEKLDWFEQEFEPAINQLLKDKNPDILKIFTGYLRLGETINDLLLIDPMLPPEFSPKSWMGTNILDKFNKFHQSLANLIPKDSFYHLFLEKNHN</sequence>
<dbReference type="InterPro" id="IPR036388">
    <property type="entry name" value="WH-like_DNA-bd_sf"/>
</dbReference>
<feature type="domain" description="Transcriptional repressor PaaX-like C-terminal" evidence="1">
    <location>
        <begin position="171"/>
        <end position="256"/>
    </location>
</feature>
<evidence type="ECO:0000313" key="4">
    <source>
        <dbReference type="Proteomes" id="UP001342826"/>
    </source>
</evidence>
<proteinExistence type="predicted"/>
<dbReference type="Gene3D" id="1.20.58.1460">
    <property type="match status" value="1"/>
</dbReference>
<dbReference type="Pfam" id="PF20803">
    <property type="entry name" value="PaaX_M"/>
    <property type="match status" value="1"/>
</dbReference>
<dbReference type="Gene3D" id="3.30.70.2650">
    <property type="match status" value="1"/>
</dbReference>
<keyword evidence="4" id="KW-1185">Reference proteome</keyword>
<dbReference type="PIRSF" id="PIRSF020623">
    <property type="entry name" value="PaaX"/>
    <property type="match status" value="1"/>
</dbReference>
<dbReference type="RefSeq" id="WP_328014887.1">
    <property type="nucleotide sequence ID" value="NZ_JARTFS010000004.1"/>
</dbReference>
<dbReference type="InterPro" id="IPR048846">
    <property type="entry name" value="PaaX-like_central"/>
</dbReference>
<reference evidence="3 4" key="1">
    <citation type="submission" date="2023-03" db="EMBL/GenBank/DDBJ databases">
        <title>Bacillus Genome Sequencing.</title>
        <authorList>
            <person name="Dunlap C."/>
        </authorList>
    </citation>
    <scope>NUCLEOTIDE SEQUENCE [LARGE SCALE GENOMIC DNA]</scope>
    <source>
        <strain evidence="3 4">NRS-1717</strain>
    </source>
</reference>
<dbReference type="Gene3D" id="1.10.10.10">
    <property type="entry name" value="Winged helix-like DNA-binding domain superfamily/Winged helix DNA-binding domain"/>
    <property type="match status" value="1"/>
</dbReference>
<dbReference type="InterPro" id="IPR011965">
    <property type="entry name" value="PaaX_trns_reg"/>
</dbReference>
<evidence type="ECO:0000259" key="2">
    <source>
        <dbReference type="Pfam" id="PF20803"/>
    </source>
</evidence>
<dbReference type="SUPFAM" id="SSF46785">
    <property type="entry name" value="Winged helix' DNA-binding domain"/>
    <property type="match status" value="1"/>
</dbReference>
<organism evidence="3 4">
    <name type="scientific">Metabacillus fastidiosus</name>
    <dbReference type="NCBI Taxonomy" id="1458"/>
    <lineage>
        <taxon>Bacteria</taxon>
        <taxon>Bacillati</taxon>
        <taxon>Bacillota</taxon>
        <taxon>Bacilli</taxon>
        <taxon>Bacillales</taxon>
        <taxon>Bacillaceae</taxon>
        <taxon>Metabacillus</taxon>
    </lineage>
</organism>
<gene>
    <name evidence="3" type="ORF">P9271_04015</name>
</gene>
<evidence type="ECO:0000259" key="1">
    <source>
        <dbReference type="Pfam" id="PF08223"/>
    </source>
</evidence>
<dbReference type="PANTHER" id="PTHR30319:SF1">
    <property type="entry name" value="TRANSCRIPTIONAL REPRESSOR PAAX"/>
    <property type="match status" value="1"/>
</dbReference>
<dbReference type="Pfam" id="PF08223">
    <property type="entry name" value="PaaX_C"/>
    <property type="match status" value="1"/>
</dbReference>
<dbReference type="InterPro" id="IPR013225">
    <property type="entry name" value="PaaX_C"/>
</dbReference>
<evidence type="ECO:0000313" key="3">
    <source>
        <dbReference type="EMBL" id="MED4400497.1"/>
    </source>
</evidence>
<protein>
    <submittedName>
        <fullName evidence="3">PaaX family transcriptional regulator C-terminal domain-containing protein</fullName>
    </submittedName>
</protein>
<feature type="domain" description="Transcriptional repressor PaaX-like central Cas2-like" evidence="2">
    <location>
        <begin position="79"/>
        <end position="149"/>
    </location>
</feature>
<name>A0ABU6NTM1_9BACI</name>
<dbReference type="EMBL" id="JARTFS010000004">
    <property type="protein sequence ID" value="MED4400497.1"/>
    <property type="molecule type" value="Genomic_DNA"/>
</dbReference>
<dbReference type="Proteomes" id="UP001342826">
    <property type="component" value="Unassembled WGS sequence"/>
</dbReference>